<evidence type="ECO:0000256" key="1">
    <source>
        <dbReference type="ARBA" id="ARBA00009369"/>
    </source>
</evidence>
<evidence type="ECO:0000313" key="7">
    <source>
        <dbReference type="EMBL" id="VFP88049.1"/>
    </source>
</evidence>
<proteinExistence type="inferred from homology"/>
<reference evidence="7 8" key="1">
    <citation type="submission" date="2019-02" db="EMBL/GenBank/DDBJ databases">
        <authorList>
            <person name="Manzano-Marin A."/>
            <person name="Manzano-Marin A."/>
        </authorList>
    </citation>
    <scope>NUCLEOTIDE SEQUENCE [LARGE SCALE GENOMIC DNA]</scope>
    <source>
        <strain evidence="7 8">ErCipiceae</strain>
    </source>
</reference>
<dbReference type="EMBL" id="LR217737">
    <property type="protein sequence ID" value="VFP88049.1"/>
    <property type="molecule type" value="Genomic_DNA"/>
</dbReference>
<dbReference type="NCBIfam" id="TIGR00219">
    <property type="entry name" value="mreC"/>
    <property type="match status" value="1"/>
</dbReference>
<evidence type="ECO:0000256" key="3">
    <source>
        <dbReference type="ARBA" id="ARBA00022960"/>
    </source>
</evidence>
<sequence>MKPIFSKVASIRLHLLMAIILGILMMISDNQFKVFSSIRTYMNTAVSAFYFLVNMPRQALDYLSQISTSHYKLDLKNKELQNQIILKNSDLLMLNHFKKENAYLRALLRSPLHQDEKKIITQVISSITNPYMNQVIIDKGSEDNVYEGQPVISDQGIVGQIVLVSKNTSRVLLICDASHSLPIQILRNNLRAIASGNGCSKELQLEYYPDHADIRCGDILVTSGLGGRFPEGYPVAVISSVKDDSHRGYSIIQAHPIANLQNLRYLLLLWIKNRYTVNQEMPHSIRHISEECQKKENGSTELTNHE</sequence>
<keyword evidence="3 4" id="KW-0133">Cell shape</keyword>
<dbReference type="Proteomes" id="UP000294289">
    <property type="component" value="Chromosome"/>
</dbReference>
<dbReference type="GO" id="GO:0005886">
    <property type="term" value="C:plasma membrane"/>
    <property type="evidence" value="ECO:0007669"/>
    <property type="project" value="TreeGrafter"/>
</dbReference>
<dbReference type="InterPro" id="IPR042177">
    <property type="entry name" value="Cell/Rod_1"/>
</dbReference>
<evidence type="ECO:0000256" key="5">
    <source>
        <dbReference type="SAM" id="Phobius"/>
    </source>
</evidence>
<dbReference type="Gene3D" id="2.40.10.340">
    <property type="entry name" value="Rod shape-determining protein MreC, domain 1"/>
    <property type="match status" value="1"/>
</dbReference>
<dbReference type="InterPro" id="IPR055342">
    <property type="entry name" value="MreC_beta-barrel_core"/>
</dbReference>
<dbReference type="InterPro" id="IPR042175">
    <property type="entry name" value="Cell/Rod_MreC_2"/>
</dbReference>
<comment type="function">
    <text evidence="4">Involved in formation and maintenance of cell shape.</text>
</comment>
<evidence type="ECO:0000313" key="8">
    <source>
        <dbReference type="Proteomes" id="UP000294289"/>
    </source>
</evidence>
<dbReference type="OrthoDB" id="9808025at2"/>
<accession>A0A803FTJ6</accession>
<dbReference type="Pfam" id="PF04085">
    <property type="entry name" value="MreC"/>
    <property type="match status" value="1"/>
</dbReference>
<organism evidence="7 8">
    <name type="scientific">Candidatus Erwinia haradaeae</name>
    <dbReference type="NCBI Taxonomy" id="1922217"/>
    <lineage>
        <taxon>Bacteria</taxon>
        <taxon>Pseudomonadati</taxon>
        <taxon>Pseudomonadota</taxon>
        <taxon>Gammaproteobacteria</taxon>
        <taxon>Enterobacterales</taxon>
        <taxon>Erwiniaceae</taxon>
        <taxon>Erwinia</taxon>
    </lineage>
</organism>
<gene>
    <name evidence="7" type="primary">mreC</name>
    <name evidence="7" type="ORF">ERCIPICE3303_319</name>
</gene>
<dbReference type="PANTHER" id="PTHR34138:SF1">
    <property type="entry name" value="CELL SHAPE-DETERMINING PROTEIN MREC"/>
    <property type="match status" value="1"/>
</dbReference>
<feature type="transmembrane region" description="Helical" evidence="5">
    <location>
        <begin position="12"/>
        <end position="28"/>
    </location>
</feature>
<feature type="domain" description="Rod shape-determining protein MreC beta-barrel core" evidence="6">
    <location>
        <begin position="123"/>
        <end position="270"/>
    </location>
</feature>
<keyword evidence="5" id="KW-0812">Transmembrane</keyword>
<dbReference type="FunFam" id="2.40.10.340:FF:000001">
    <property type="entry name" value="Cell shape-determining protein MreC"/>
    <property type="match status" value="1"/>
</dbReference>
<dbReference type="PANTHER" id="PTHR34138">
    <property type="entry name" value="CELL SHAPE-DETERMINING PROTEIN MREC"/>
    <property type="match status" value="1"/>
</dbReference>
<evidence type="ECO:0000259" key="6">
    <source>
        <dbReference type="Pfam" id="PF04085"/>
    </source>
</evidence>
<evidence type="ECO:0000256" key="2">
    <source>
        <dbReference type="ARBA" id="ARBA00013855"/>
    </source>
</evidence>
<comment type="similarity">
    <text evidence="1 4">Belongs to the MreC family.</text>
</comment>
<name>A0A803FTJ6_9GAMM</name>
<dbReference type="AlphaFoldDB" id="A0A803FTJ6"/>
<dbReference type="InterPro" id="IPR007221">
    <property type="entry name" value="MreC"/>
</dbReference>
<protein>
    <recommendedName>
        <fullName evidence="2 4">Cell shape-determining protein MreC</fullName>
    </recommendedName>
    <alternativeName>
        <fullName evidence="4">Cell shape protein MreC</fullName>
    </alternativeName>
</protein>
<dbReference type="Gene3D" id="2.40.10.350">
    <property type="entry name" value="Rod shape-determining protein MreC, domain 2"/>
    <property type="match status" value="1"/>
</dbReference>
<dbReference type="RefSeq" id="WP_157990989.1">
    <property type="nucleotide sequence ID" value="NZ_LR217737.1"/>
</dbReference>
<dbReference type="GO" id="GO:0008360">
    <property type="term" value="P:regulation of cell shape"/>
    <property type="evidence" value="ECO:0007669"/>
    <property type="project" value="UniProtKB-KW"/>
</dbReference>
<keyword evidence="5" id="KW-0472">Membrane</keyword>
<keyword evidence="5" id="KW-1133">Transmembrane helix</keyword>
<evidence type="ECO:0000256" key="4">
    <source>
        <dbReference type="PIRNR" id="PIRNR038471"/>
    </source>
</evidence>
<dbReference type="PIRSF" id="PIRSF038471">
    <property type="entry name" value="MreC"/>
    <property type="match status" value="1"/>
</dbReference>